<feature type="compositionally biased region" description="Low complexity" evidence="1">
    <location>
        <begin position="1223"/>
        <end position="1240"/>
    </location>
</feature>
<gene>
    <name evidence="4" type="ORF">Rsub_01282</name>
</gene>
<reference evidence="4 5" key="1">
    <citation type="journal article" date="2018" name="Sci. Rep.">
        <title>Raphidocelis subcapitata (=Pseudokirchneriella subcapitata) provides an insight into genome evolution and environmental adaptations in the Sphaeropleales.</title>
        <authorList>
            <person name="Suzuki S."/>
            <person name="Yamaguchi H."/>
            <person name="Nakajima N."/>
            <person name="Kawachi M."/>
        </authorList>
    </citation>
    <scope>NUCLEOTIDE SEQUENCE [LARGE SCALE GENOMIC DNA]</scope>
    <source>
        <strain evidence="4 5">NIES-35</strain>
    </source>
</reference>
<dbReference type="GO" id="GO:0000978">
    <property type="term" value="F:RNA polymerase II cis-regulatory region sequence-specific DNA binding"/>
    <property type="evidence" value="ECO:0007669"/>
    <property type="project" value="TreeGrafter"/>
</dbReference>
<feature type="compositionally biased region" description="Basic residues" evidence="1">
    <location>
        <begin position="568"/>
        <end position="579"/>
    </location>
</feature>
<feature type="compositionally biased region" description="Low complexity" evidence="1">
    <location>
        <begin position="1027"/>
        <end position="1037"/>
    </location>
</feature>
<accession>A0A2V0NUG3</accession>
<dbReference type="GO" id="GO:0005634">
    <property type="term" value="C:nucleus"/>
    <property type="evidence" value="ECO:0007669"/>
    <property type="project" value="TreeGrafter"/>
</dbReference>
<dbReference type="OrthoDB" id="544267at2759"/>
<evidence type="ECO:0000256" key="1">
    <source>
        <dbReference type="SAM" id="MobiDB-lite"/>
    </source>
</evidence>
<dbReference type="InParanoid" id="A0A2V0NUG3"/>
<feature type="region of interest" description="Disordered" evidence="1">
    <location>
        <begin position="743"/>
        <end position="762"/>
    </location>
</feature>
<feature type="domain" description="Myb-like" evidence="2">
    <location>
        <begin position="55"/>
        <end position="106"/>
    </location>
</feature>
<dbReference type="Gene3D" id="1.10.10.60">
    <property type="entry name" value="Homeodomain-like"/>
    <property type="match status" value="3"/>
</dbReference>
<dbReference type="EMBL" id="BDRX01000005">
    <property type="protein sequence ID" value="GBF88567.1"/>
    <property type="molecule type" value="Genomic_DNA"/>
</dbReference>
<feature type="compositionally biased region" description="Low complexity" evidence="1">
    <location>
        <begin position="902"/>
        <end position="918"/>
    </location>
</feature>
<dbReference type="InterPro" id="IPR001005">
    <property type="entry name" value="SANT/Myb"/>
</dbReference>
<feature type="compositionally biased region" description="Acidic residues" evidence="1">
    <location>
        <begin position="202"/>
        <end position="219"/>
    </location>
</feature>
<dbReference type="PANTHER" id="PTHR45614:SF51">
    <property type="entry name" value="MYB-LIKE DNA-BINDING PROTEIN BAS1"/>
    <property type="match status" value="1"/>
</dbReference>
<feature type="compositionally biased region" description="Low complexity" evidence="1">
    <location>
        <begin position="275"/>
        <end position="284"/>
    </location>
</feature>
<feature type="compositionally biased region" description="Polar residues" evidence="1">
    <location>
        <begin position="1114"/>
        <end position="1123"/>
    </location>
</feature>
<dbReference type="CDD" id="cd00167">
    <property type="entry name" value="SANT"/>
    <property type="match status" value="3"/>
</dbReference>
<dbReference type="PROSITE" id="PS51294">
    <property type="entry name" value="HTH_MYB"/>
    <property type="match status" value="3"/>
</dbReference>
<dbReference type="GO" id="GO:0000981">
    <property type="term" value="F:DNA-binding transcription factor activity, RNA polymerase II-specific"/>
    <property type="evidence" value="ECO:0007669"/>
    <property type="project" value="TreeGrafter"/>
</dbReference>
<feature type="region of interest" description="Disordered" evidence="1">
    <location>
        <begin position="261"/>
        <end position="451"/>
    </location>
</feature>
<keyword evidence="5" id="KW-1185">Reference proteome</keyword>
<dbReference type="InterPro" id="IPR009057">
    <property type="entry name" value="Homeodomain-like_sf"/>
</dbReference>
<feature type="domain" description="HTH myb-type" evidence="3">
    <location>
        <begin position="55"/>
        <end position="110"/>
    </location>
</feature>
<feature type="region of interest" description="Disordered" evidence="1">
    <location>
        <begin position="1215"/>
        <end position="1242"/>
    </location>
</feature>
<dbReference type="PROSITE" id="PS50090">
    <property type="entry name" value="MYB_LIKE"/>
    <property type="match status" value="3"/>
</dbReference>
<feature type="compositionally biased region" description="Low complexity" evidence="1">
    <location>
        <begin position="294"/>
        <end position="311"/>
    </location>
</feature>
<feature type="compositionally biased region" description="Gly residues" evidence="1">
    <location>
        <begin position="421"/>
        <end position="438"/>
    </location>
</feature>
<feature type="domain" description="Myb-like" evidence="2">
    <location>
        <begin position="107"/>
        <end position="157"/>
    </location>
</feature>
<feature type="region of interest" description="Disordered" evidence="1">
    <location>
        <begin position="1495"/>
        <end position="1517"/>
    </location>
</feature>
<dbReference type="Proteomes" id="UP000247498">
    <property type="component" value="Unassembled WGS sequence"/>
</dbReference>
<feature type="compositionally biased region" description="Low complexity" evidence="1">
    <location>
        <begin position="1096"/>
        <end position="1111"/>
    </location>
</feature>
<dbReference type="SUPFAM" id="SSF46689">
    <property type="entry name" value="Homeodomain-like"/>
    <property type="match status" value="2"/>
</dbReference>
<sequence>MPLQTPLKTGAWDPEEDELLYYWQSKVGNKWAEVAKHIPGRTGQQCAQRWRHKVNPNIRRDKWTDEEDTHLVELVKTFGIGKWAEIARHMQGRTDQQCMGRWRRHLDPTIRRDTWSPEEDARLRVLYAQYGTSWSRISKALKGRTSQQCRARWHQLDTGRSRRVGGGSGSGSAGDAGAPQGALRAPASGKRRSGTRRRVESSDSEEDEEDVLTESDCDADGAGADAAAAHDFAGAMQQQALPMPLVLQQLPLQQLSLQPLQQPFLPPPAAAMFGQPPEMAQQQQPPQPQPPKAALPQQPARVARTASADAAMLTHAGGHRPQRTTSGVDDDGSGLIGRSGSDSVLASARRRLAARKQQQQHLPEGDPAAFLPLSPPRRPPRGPAAATLPGAAGATTPRGAPVAESTGILSPSLMSPPGSARGRGGGAGYDGGAPGGSPGWQQLAQASGLDDDEAAGAETLAHIAVVFRRGSGDLEPPGGSALRRSDFITGHTPTKRHPGSRPETRLSDDLSPSPFKKPRSFSSTLGAELLEGMPDFRRRLAAAAAAADAEQPHLPAAPNTAPAAVRSGGRRLTAKRSGARRGAGALPFGAAQSGLGPRGDDAMDDAGGATDSECGDDPIAPVGFELDVAADLIGGGCQANGSSPLPPPRPSDTSALTIAPLAIAGLASPPSGGRVRWGGADAATPGRPVANLLASPNFDRLATGCATPTAHPHSQPSPATLALLQSPQASAMLDPFWTPNTGLAKDPLLRNTSETPDRPSAARAKAAHVRGLFSPPSSGKAPAAPGAGAAAAAAAGAAAAAVASDAKRQRGVPSGLAEAIAAAAAAQAAASAAAPDALPLASTATATAASGHGRTGLGASAAGSAAGADAGGAAASSHHRVVRRLDQHEAWGAATGAVRGAAAVHPSSSGSSPARAPGELISPPKRARVPLFCEDVPSGSSNGAMGSPPPRAVGVRLEFDGLGPGRASGAGGSSGGGAGGGAAPAAPRSYEPSRLNPASGARAPAPAAATVGGPLRSPRRLASWKVPPASSHLSSPPGSGGPERRRLPLPQTALDAAAYVAVVPPPVPVPVPTSSVDGQLPGTPQHARVPLDGQQSTSATPTTPSFRPAAAQQGLGSSPSDYVTPQQRVRLAPPTAPLHRDCLLSAAASAAARLAAAAAAANDADGPGTVSSKDPRSSVGAAAAAAAAALQAAEEPALPSAAAAALLRRQPEAAPSPVGAQVAESSPMSASPAAPLGASPCTAPSPSWGPGMIAMLRGLQRTPLAVRRPLDGAVLAEAAAGGGAAAPLSAAGAGASRLQGGLAAGLHLPSALAAVDCRDAPAPFATPAAAAGLLHATPATLQASHLSAATPVFLPGGLALGGLPLLAGGQALVPVLPGGAAAMASAVQLQGYCPGPGSDTSSDKENAEEGVAAAVADAAAAAAAALAAPSAQPVAGHLPAAWLQGGGSFTMHLVPVKVQLAQGGGSSGAALSGQAVHTLLAAGAPRAVGAVTITPQPTSSAGAGAGASEARGSAEARSRLHALLQGGA</sequence>
<feature type="region of interest" description="Disordered" evidence="1">
    <location>
        <begin position="147"/>
        <end position="222"/>
    </location>
</feature>
<evidence type="ECO:0000313" key="5">
    <source>
        <dbReference type="Proteomes" id="UP000247498"/>
    </source>
</evidence>
<feature type="compositionally biased region" description="Low complexity" evidence="1">
    <location>
        <begin position="997"/>
        <end position="1014"/>
    </location>
</feature>
<feature type="region of interest" description="Disordered" evidence="1">
    <location>
        <begin position="470"/>
        <end position="522"/>
    </location>
</feature>
<proteinExistence type="predicted"/>
<feature type="region of interest" description="Disordered" evidence="1">
    <location>
        <begin position="547"/>
        <end position="611"/>
    </location>
</feature>
<feature type="compositionally biased region" description="Gly residues" evidence="1">
    <location>
        <begin position="963"/>
        <end position="982"/>
    </location>
</feature>
<feature type="compositionally biased region" description="Low complexity" evidence="1">
    <location>
        <begin position="1499"/>
        <end position="1511"/>
    </location>
</feature>
<dbReference type="Pfam" id="PF13921">
    <property type="entry name" value="Myb_DNA-bind_6"/>
    <property type="match status" value="1"/>
</dbReference>
<feature type="region of interest" description="Disordered" evidence="1">
    <location>
        <begin position="902"/>
        <end position="927"/>
    </location>
</feature>
<feature type="region of interest" description="Disordered" evidence="1">
    <location>
        <begin position="1072"/>
        <end position="1123"/>
    </location>
</feature>
<organism evidence="4 5">
    <name type="scientific">Raphidocelis subcapitata</name>
    <dbReference type="NCBI Taxonomy" id="307507"/>
    <lineage>
        <taxon>Eukaryota</taxon>
        <taxon>Viridiplantae</taxon>
        <taxon>Chlorophyta</taxon>
        <taxon>core chlorophytes</taxon>
        <taxon>Chlorophyceae</taxon>
        <taxon>CS clade</taxon>
        <taxon>Sphaeropleales</taxon>
        <taxon>Selenastraceae</taxon>
        <taxon>Raphidocelis</taxon>
    </lineage>
</organism>
<feature type="compositionally biased region" description="Gly residues" evidence="1">
    <location>
        <begin position="164"/>
        <end position="174"/>
    </location>
</feature>
<comment type="caution">
    <text evidence="4">The sequence shown here is derived from an EMBL/GenBank/DDBJ whole genome shotgun (WGS) entry which is preliminary data.</text>
</comment>
<evidence type="ECO:0000313" key="4">
    <source>
        <dbReference type="EMBL" id="GBF88567.1"/>
    </source>
</evidence>
<evidence type="ECO:0000259" key="2">
    <source>
        <dbReference type="PROSITE" id="PS50090"/>
    </source>
</evidence>
<feature type="domain" description="Myb-like" evidence="2">
    <location>
        <begin position="4"/>
        <end position="54"/>
    </location>
</feature>
<feature type="domain" description="HTH myb-type" evidence="3">
    <location>
        <begin position="1"/>
        <end position="51"/>
    </location>
</feature>
<evidence type="ECO:0000259" key="3">
    <source>
        <dbReference type="PROSITE" id="PS51294"/>
    </source>
</evidence>
<dbReference type="InterPro" id="IPR050560">
    <property type="entry name" value="MYB_TF"/>
</dbReference>
<dbReference type="SMART" id="SM00717">
    <property type="entry name" value="SANT"/>
    <property type="match status" value="3"/>
</dbReference>
<feature type="region of interest" description="Disordered" evidence="1">
    <location>
        <begin position="963"/>
        <end position="1047"/>
    </location>
</feature>
<protein>
    <submittedName>
        <fullName evidence="4">Uncharacterized protein</fullName>
    </submittedName>
</protein>
<feature type="domain" description="HTH myb-type" evidence="3">
    <location>
        <begin position="111"/>
        <end position="160"/>
    </location>
</feature>
<dbReference type="Pfam" id="PF00249">
    <property type="entry name" value="Myb_DNA-binding"/>
    <property type="match status" value="1"/>
</dbReference>
<feature type="compositionally biased region" description="Low complexity" evidence="1">
    <location>
        <begin position="383"/>
        <end position="403"/>
    </location>
</feature>
<dbReference type="PANTHER" id="PTHR45614">
    <property type="entry name" value="MYB PROTEIN-RELATED"/>
    <property type="match status" value="1"/>
</dbReference>
<name>A0A2V0NUG3_9CHLO</name>
<dbReference type="InterPro" id="IPR017930">
    <property type="entry name" value="Myb_dom"/>
</dbReference>